<name>A0A2R5EJP6_9BACL</name>
<dbReference type="Gene3D" id="1.10.3720.10">
    <property type="entry name" value="MetI-like"/>
    <property type="match status" value="1"/>
</dbReference>
<feature type="transmembrane region" description="Helical" evidence="7">
    <location>
        <begin position="159"/>
        <end position="178"/>
    </location>
</feature>
<comment type="similarity">
    <text evidence="7">Belongs to the binding-protein-dependent transport system permease family.</text>
</comment>
<keyword evidence="3" id="KW-1003">Cell membrane</keyword>
<keyword evidence="6 7" id="KW-0472">Membrane</keyword>
<protein>
    <submittedName>
        <fullName evidence="9">Protein lplB</fullName>
    </submittedName>
</protein>
<dbReference type="AlphaFoldDB" id="A0A2R5EJP6"/>
<feature type="transmembrane region" description="Helical" evidence="7">
    <location>
        <begin position="99"/>
        <end position="119"/>
    </location>
</feature>
<dbReference type="GO" id="GO:0005886">
    <property type="term" value="C:plasma membrane"/>
    <property type="evidence" value="ECO:0007669"/>
    <property type="project" value="UniProtKB-SubCell"/>
</dbReference>
<keyword evidence="4 7" id="KW-0812">Transmembrane</keyword>
<evidence type="ECO:0000256" key="7">
    <source>
        <dbReference type="RuleBase" id="RU363032"/>
    </source>
</evidence>
<evidence type="ECO:0000256" key="2">
    <source>
        <dbReference type="ARBA" id="ARBA00022448"/>
    </source>
</evidence>
<dbReference type="Pfam" id="PF00528">
    <property type="entry name" value="BPD_transp_1"/>
    <property type="match status" value="1"/>
</dbReference>
<evidence type="ECO:0000256" key="4">
    <source>
        <dbReference type="ARBA" id="ARBA00022692"/>
    </source>
</evidence>
<feature type="domain" description="ABC transmembrane type-1" evidence="8">
    <location>
        <begin position="59"/>
        <end position="273"/>
    </location>
</feature>
<comment type="caution">
    <text evidence="9">The sequence shown here is derived from an EMBL/GenBank/DDBJ whole genome shotgun (WGS) entry which is preliminary data.</text>
</comment>
<keyword evidence="5 7" id="KW-1133">Transmembrane helix</keyword>
<feature type="transmembrane region" description="Helical" evidence="7">
    <location>
        <begin position="63"/>
        <end position="87"/>
    </location>
</feature>
<dbReference type="EMBL" id="BDQX01000028">
    <property type="protein sequence ID" value="GBG05849.1"/>
    <property type="molecule type" value="Genomic_DNA"/>
</dbReference>
<feature type="transmembrane region" description="Helical" evidence="7">
    <location>
        <begin position="252"/>
        <end position="276"/>
    </location>
</feature>
<sequence length="286" mass="32413">MLIAPILIYYGVMRYYPMFLQFVLAFKKYNLLGGVWGSEWVGWDNFTYIFAKDEFYQVLSNTVIISLLRLLFGFFPPIILAILLYDLQSRFIRRVSQTILYIPHFFSWVVMYGLIFALFSNTGLINQIIQQFGGDVQNFLMAPEWFRPLIVSSAIWKEIGWGTIIYMAGLTMIDSTLYDAAKIDGAGPLKRIWHITLPGIRHVMVFLLTLSLGGVLSAGGEQILLFYNPATYSVGDIIDTYVYRQGLNELQYSMATAVSLFQSAIGLVLILVANAVSKRTVGTGIW</sequence>
<keyword evidence="10" id="KW-1185">Reference proteome</keyword>
<dbReference type="GO" id="GO:0055085">
    <property type="term" value="P:transmembrane transport"/>
    <property type="evidence" value="ECO:0007669"/>
    <property type="project" value="InterPro"/>
</dbReference>
<evidence type="ECO:0000313" key="9">
    <source>
        <dbReference type="EMBL" id="GBG05849.1"/>
    </source>
</evidence>
<reference evidence="9 10" key="1">
    <citation type="submission" date="2017-08" db="EMBL/GenBank/DDBJ databases">
        <title>Substantial Increase in Enzyme Production by Combined Drug-Resistance Mutations in Paenibacillus agaridevorans.</title>
        <authorList>
            <person name="Tanaka Y."/>
            <person name="Funane K."/>
            <person name="Hosaka T."/>
            <person name="Shiwa Y."/>
            <person name="Fujita N."/>
            <person name="Miyazaki T."/>
            <person name="Yoshikawa H."/>
            <person name="Murakami K."/>
            <person name="Kasahara K."/>
            <person name="Inaoka T."/>
            <person name="Hiraga Y."/>
            <person name="Ochi K."/>
        </authorList>
    </citation>
    <scope>NUCLEOTIDE SEQUENCE [LARGE SCALE GENOMIC DNA]</scope>
    <source>
        <strain evidence="9 10">T-3040</strain>
    </source>
</reference>
<evidence type="ECO:0000259" key="8">
    <source>
        <dbReference type="PROSITE" id="PS50928"/>
    </source>
</evidence>
<feature type="transmembrane region" description="Helical" evidence="7">
    <location>
        <begin position="7"/>
        <end position="26"/>
    </location>
</feature>
<evidence type="ECO:0000256" key="1">
    <source>
        <dbReference type="ARBA" id="ARBA00004651"/>
    </source>
</evidence>
<gene>
    <name evidence="9" type="ORF">PAT3040_00334</name>
</gene>
<keyword evidence="2 7" id="KW-0813">Transport</keyword>
<dbReference type="InterPro" id="IPR035906">
    <property type="entry name" value="MetI-like_sf"/>
</dbReference>
<comment type="subcellular location">
    <subcellularLocation>
        <location evidence="1 7">Cell membrane</location>
        <topology evidence="1 7">Multi-pass membrane protein</topology>
    </subcellularLocation>
</comment>
<dbReference type="PROSITE" id="PS50928">
    <property type="entry name" value="ABC_TM1"/>
    <property type="match status" value="1"/>
</dbReference>
<proteinExistence type="inferred from homology"/>
<dbReference type="PANTHER" id="PTHR43227">
    <property type="entry name" value="BLL4140 PROTEIN"/>
    <property type="match status" value="1"/>
</dbReference>
<dbReference type="CDD" id="cd06261">
    <property type="entry name" value="TM_PBP2"/>
    <property type="match status" value="1"/>
</dbReference>
<dbReference type="SUPFAM" id="SSF161098">
    <property type="entry name" value="MetI-like"/>
    <property type="match status" value="1"/>
</dbReference>
<dbReference type="PANTHER" id="PTHR43227:SF11">
    <property type="entry name" value="BLL4140 PROTEIN"/>
    <property type="match status" value="1"/>
</dbReference>
<evidence type="ECO:0000256" key="6">
    <source>
        <dbReference type="ARBA" id="ARBA00023136"/>
    </source>
</evidence>
<dbReference type="InterPro" id="IPR050809">
    <property type="entry name" value="UgpAE/MalFG_permease"/>
</dbReference>
<evidence type="ECO:0000256" key="5">
    <source>
        <dbReference type="ARBA" id="ARBA00022989"/>
    </source>
</evidence>
<dbReference type="Proteomes" id="UP000245202">
    <property type="component" value="Unassembled WGS sequence"/>
</dbReference>
<evidence type="ECO:0000313" key="10">
    <source>
        <dbReference type="Proteomes" id="UP000245202"/>
    </source>
</evidence>
<accession>A0A2R5EJP6</accession>
<dbReference type="InterPro" id="IPR000515">
    <property type="entry name" value="MetI-like"/>
</dbReference>
<organism evidence="9 10">
    <name type="scientific">Paenibacillus agaridevorans</name>
    <dbReference type="NCBI Taxonomy" id="171404"/>
    <lineage>
        <taxon>Bacteria</taxon>
        <taxon>Bacillati</taxon>
        <taxon>Bacillota</taxon>
        <taxon>Bacilli</taxon>
        <taxon>Bacillales</taxon>
        <taxon>Paenibacillaceae</taxon>
        <taxon>Paenibacillus</taxon>
    </lineage>
</organism>
<evidence type="ECO:0000256" key="3">
    <source>
        <dbReference type="ARBA" id="ARBA00022475"/>
    </source>
</evidence>
<feature type="transmembrane region" description="Helical" evidence="7">
    <location>
        <begin position="199"/>
        <end position="219"/>
    </location>
</feature>